<name>A0A6C0H6J3_9ZZZZ</name>
<protein>
    <submittedName>
        <fullName evidence="1">Uncharacterized protein</fullName>
    </submittedName>
</protein>
<dbReference type="EMBL" id="MN739886">
    <property type="protein sequence ID" value="QHT76000.1"/>
    <property type="molecule type" value="Genomic_DNA"/>
</dbReference>
<dbReference type="AlphaFoldDB" id="A0A6C0H6J3"/>
<reference evidence="1" key="1">
    <citation type="journal article" date="2020" name="Nature">
        <title>Giant virus diversity and host interactions through global metagenomics.</title>
        <authorList>
            <person name="Schulz F."/>
            <person name="Roux S."/>
            <person name="Paez-Espino D."/>
            <person name="Jungbluth S."/>
            <person name="Walsh D.A."/>
            <person name="Denef V.J."/>
            <person name="McMahon K.D."/>
            <person name="Konstantinidis K.T."/>
            <person name="Eloe-Fadrosh E.A."/>
            <person name="Kyrpides N.C."/>
            <person name="Woyke T."/>
        </authorList>
    </citation>
    <scope>NUCLEOTIDE SEQUENCE</scope>
    <source>
        <strain evidence="1">GVMAG-M-3300023179-71</strain>
    </source>
</reference>
<evidence type="ECO:0000313" key="1">
    <source>
        <dbReference type="EMBL" id="QHT76000.1"/>
    </source>
</evidence>
<organism evidence="1">
    <name type="scientific">viral metagenome</name>
    <dbReference type="NCBI Taxonomy" id="1070528"/>
    <lineage>
        <taxon>unclassified sequences</taxon>
        <taxon>metagenomes</taxon>
        <taxon>organismal metagenomes</taxon>
    </lineage>
</organism>
<proteinExistence type="predicted"/>
<sequence>MGSNNSKNQPVIATEIKDDIDTEKITKDDIDHISRCLRNNIPFKFNWRYYGIDLEFKIIYCCRHNKEIYKLFYNGKLLKDYGNYLNNLFDDIDNFEKRFVYYNGGIISINEYNDIIDLKKSEEIVAKIIKEKLNKK</sequence>
<accession>A0A6C0H6J3</accession>